<evidence type="ECO:0000313" key="5">
    <source>
        <dbReference type="Proteomes" id="UP001489004"/>
    </source>
</evidence>
<dbReference type="GO" id="GO:0000166">
    <property type="term" value="F:nucleotide binding"/>
    <property type="evidence" value="ECO:0007669"/>
    <property type="project" value="UniProtKB-KW"/>
</dbReference>
<organism evidence="4 5">
    <name type="scientific">[Myrmecia] bisecta</name>
    <dbReference type="NCBI Taxonomy" id="41462"/>
    <lineage>
        <taxon>Eukaryota</taxon>
        <taxon>Viridiplantae</taxon>
        <taxon>Chlorophyta</taxon>
        <taxon>core chlorophytes</taxon>
        <taxon>Trebouxiophyceae</taxon>
        <taxon>Trebouxiales</taxon>
        <taxon>Trebouxiaceae</taxon>
        <taxon>Myrmecia</taxon>
    </lineage>
</organism>
<dbReference type="PANTHER" id="PTHR12395">
    <property type="entry name" value="DOM-3 RELATED"/>
    <property type="match status" value="1"/>
</dbReference>
<comment type="function">
    <text evidence="2">Decapping enzyme for NAD-capped RNAs: specifically hydrolyzes the nicotinamide adenine dinucleotide (NAD) cap from a subset of RNAs by removing the entire NAD moiety from the 5'-end of an NAD-capped RNA.</text>
</comment>
<dbReference type="GO" id="GO:0005829">
    <property type="term" value="C:cytosol"/>
    <property type="evidence" value="ECO:0007669"/>
    <property type="project" value="TreeGrafter"/>
</dbReference>
<dbReference type="GO" id="GO:0004518">
    <property type="term" value="F:nuclease activity"/>
    <property type="evidence" value="ECO:0007669"/>
    <property type="project" value="UniProtKB-KW"/>
</dbReference>
<dbReference type="GO" id="GO:0000956">
    <property type="term" value="P:nuclear-transcribed mRNA catabolic process"/>
    <property type="evidence" value="ECO:0007669"/>
    <property type="project" value="TreeGrafter"/>
</dbReference>
<evidence type="ECO:0000259" key="3">
    <source>
        <dbReference type="Pfam" id="PF08652"/>
    </source>
</evidence>
<evidence type="ECO:0000256" key="1">
    <source>
        <dbReference type="ARBA" id="ARBA00006562"/>
    </source>
</evidence>
<keyword evidence="2" id="KW-0540">Nuclease</keyword>
<dbReference type="GO" id="GO:0034353">
    <property type="term" value="F:mRNA 5'-diphosphatase activity"/>
    <property type="evidence" value="ECO:0007669"/>
    <property type="project" value="TreeGrafter"/>
</dbReference>
<dbReference type="InterPro" id="IPR013961">
    <property type="entry name" value="RAI1"/>
</dbReference>
<dbReference type="GO" id="GO:0046872">
    <property type="term" value="F:metal ion binding"/>
    <property type="evidence" value="ECO:0007669"/>
    <property type="project" value="UniProtKB-KW"/>
</dbReference>
<evidence type="ECO:0000313" key="4">
    <source>
        <dbReference type="EMBL" id="KAK9828456.1"/>
    </source>
</evidence>
<keyword evidence="2" id="KW-0694">RNA-binding</keyword>
<proteinExistence type="inferred from homology"/>
<protein>
    <recommendedName>
        <fullName evidence="2">Decapping nuclease</fullName>
        <ecNumber evidence="2">3.6.1.-</ecNumber>
    </recommendedName>
</protein>
<dbReference type="PANTHER" id="PTHR12395:SF9">
    <property type="entry name" value="DECAPPING AND EXORIBONUCLEASE PROTEIN"/>
    <property type="match status" value="1"/>
</dbReference>
<gene>
    <name evidence="4" type="ORF">WJX72_000086</name>
</gene>
<comment type="similarity">
    <text evidence="1 2">Belongs to the DXO/Dom3Z family.</text>
</comment>
<comment type="subcellular location">
    <subcellularLocation>
        <location evidence="2">Nucleus</location>
    </subcellularLocation>
</comment>
<dbReference type="GO" id="GO:0005634">
    <property type="term" value="C:nucleus"/>
    <property type="evidence" value="ECO:0007669"/>
    <property type="project" value="UniProtKB-SubCell"/>
</dbReference>
<keyword evidence="2" id="KW-0547">Nucleotide-binding</keyword>
<sequence length="363" mass="40378">MQPLSWFSLHNWQQSQGPVPGELHVSQPRQVTCWTKSSAQDGGKITFEDRSGLLPFQAVQLPANLNDGYPDLYTRKPADKASGVEPVIQAVLQAGLPLSECDVITYRNNLNKICLTPLNPGDAWAVDACSSGGPLCLDIHKLPQKSYPGSDKFEYYGYKFEALCTGEQQVDATSEFSAVVRIRLGNLRIVMAAEIDCCDPTITGQPAGEPDLAAYLELKTTRTPTTQQQDENLKAFKYPRWWLQSYLAGVPRIAVGGRDDAGMLNMIEIVNTRHLPTLSSKAGQKWDPWRLLNFGNDMLTWMRKLAGQHIGQHLHFRYHPEQQQVSCEVVADGTLPSRLASLLPPDHARQKALQRPSTEPALF</sequence>
<name>A0AAW1R4V9_9CHLO</name>
<evidence type="ECO:0000256" key="2">
    <source>
        <dbReference type="RuleBase" id="RU367113"/>
    </source>
</evidence>
<dbReference type="EC" id="3.6.1.-" evidence="2"/>
<dbReference type="GO" id="GO:0110155">
    <property type="term" value="P:NAD-cap decapping"/>
    <property type="evidence" value="ECO:0007669"/>
    <property type="project" value="TreeGrafter"/>
</dbReference>
<dbReference type="AlphaFoldDB" id="A0AAW1R4V9"/>
<comment type="caution">
    <text evidence="4">The sequence shown here is derived from an EMBL/GenBank/DDBJ whole genome shotgun (WGS) entry which is preliminary data.</text>
</comment>
<dbReference type="InterPro" id="IPR039039">
    <property type="entry name" value="RAI1-like_fam"/>
</dbReference>
<reference evidence="4 5" key="1">
    <citation type="journal article" date="2024" name="Nat. Commun.">
        <title>Phylogenomics reveals the evolutionary origins of lichenization in chlorophyte algae.</title>
        <authorList>
            <person name="Puginier C."/>
            <person name="Libourel C."/>
            <person name="Otte J."/>
            <person name="Skaloud P."/>
            <person name="Haon M."/>
            <person name="Grisel S."/>
            <person name="Petersen M."/>
            <person name="Berrin J.G."/>
            <person name="Delaux P.M."/>
            <person name="Dal Grande F."/>
            <person name="Keller J."/>
        </authorList>
    </citation>
    <scope>NUCLEOTIDE SEQUENCE [LARGE SCALE GENOMIC DNA]</scope>
    <source>
        <strain evidence="4 5">SAG 2043</strain>
    </source>
</reference>
<keyword evidence="5" id="KW-1185">Reference proteome</keyword>
<dbReference type="EMBL" id="JALJOR010000001">
    <property type="protein sequence ID" value="KAK9828456.1"/>
    <property type="molecule type" value="Genomic_DNA"/>
</dbReference>
<accession>A0AAW1R4V9</accession>
<feature type="domain" description="RAI1-like" evidence="3">
    <location>
        <begin position="26"/>
        <end position="330"/>
    </location>
</feature>
<keyword evidence="2" id="KW-0378">Hydrolase</keyword>
<keyword evidence="2" id="KW-0539">Nucleus</keyword>
<dbReference type="Proteomes" id="UP001489004">
    <property type="component" value="Unassembled WGS sequence"/>
</dbReference>
<keyword evidence="2" id="KW-0479">Metal-binding</keyword>
<dbReference type="GO" id="GO:0003723">
    <property type="term" value="F:RNA binding"/>
    <property type="evidence" value="ECO:0007669"/>
    <property type="project" value="UniProtKB-KW"/>
</dbReference>
<dbReference type="Pfam" id="PF08652">
    <property type="entry name" value="RAI1"/>
    <property type="match status" value="1"/>
</dbReference>
<comment type="cofactor">
    <cofactor evidence="2">
        <name>a divalent metal cation</name>
        <dbReference type="ChEBI" id="CHEBI:60240"/>
    </cofactor>
</comment>